<keyword evidence="2" id="KW-0472">Membrane</keyword>
<dbReference type="Proteomes" id="UP000295198">
    <property type="component" value="Unassembled WGS sequence"/>
</dbReference>
<dbReference type="OrthoDB" id="3777830at2"/>
<name>A0A4Q4Z9W8_9ACTN</name>
<gene>
    <name evidence="3" type="ORF">EKO23_14520</name>
</gene>
<keyword evidence="4" id="KW-1185">Reference proteome</keyword>
<proteinExistence type="predicted"/>
<feature type="compositionally biased region" description="Polar residues" evidence="1">
    <location>
        <begin position="80"/>
        <end position="91"/>
    </location>
</feature>
<evidence type="ECO:0000256" key="2">
    <source>
        <dbReference type="SAM" id="Phobius"/>
    </source>
</evidence>
<feature type="transmembrane region" description="Helical" evidence="2">
    <location>
        <begin position="45"/>
        <end position="66"/>
    </location>
</feature>
<protein>
    <recommendedName>
        <fullName evidence="5">WD40 repeat domain-containing protein</fullName>
    </recommendedName>
</protein>
<dbReference type="SUPFAM" id="SSF69304">
    <property type="entry name" value="Tricorn protease N-terminal domain"/>
    <property type="match status" value="1"/>
</dbReference>
<feature type="region of interest" description="Disordered" evidence="1">
    <location>
        <begin position="76"/>
        <end position="95"/>
    </location>
</feature>
<evidence type="ECO:0000313" key="3">
    <source>
        <dbReference type="EMBL" id="RYP84730.1"/>
    </source>
</evidence>
<reference evidence="3 4" key="1">
    <citation type="submission" date="2019-01" db="EMBL/GenBank/DDBJ databases">
        <title>Nocardioides guangzhouensis sp. nov., an actinobacterium isolated from soil.</title>
        <authorList>
            <person name="Fu Y."/>
            <person name="Cai Y."/>
            <person name="Lin Z."/>
            <person name="Chen P."/>
        </authorList>
    </citation>
    <scope>NUCLEOTIDE SEQUENCE [LARGE SCALE GENOMIC DNA]</scope>
    <source>
        <strain evidence="3 4">130</strain>
    </source>
</reference>
<dbReference type="RefSeq" id="WP_134718517.1">
    <property type="nucleotide sequence ID" value="NZ_SDKM01000021.1"/>
</dbReference>
<comment type="caution">
    <text evidence="3">The sequence shown here is derived from an EMBL/GenBank/DDBJ whole genome shotgun (WGS) entry which is preliminary data.</text>
</comment>
<keyword evidence="2" id="KW-1133">Transmembrane helix</keyword>
<dbReference type="EMBL" id="SDKM01000021">
    <property type="protein sequence ID" value="RYP84730.1"/>
    <property type="molecule type" value="Genomic_DNA"/>
</dbReference>
<sequence>MSNPQDNLTDQLTRELHQRGATVEGQPIGLGDVKRQAGRIRRRRSLAAGAAVAAVVAIAVPSFMAAGNLFPDASDKGQVPATNSPNPTQDVTIEPGGTVVLKGDAPQGADPTMEYVDGETLVTSSGNRIPLDASYHYVARVGDELLAVRAGDPGTFVDVLDAEGTVVDTSETMAEAVSSADHTVGAWITPSGAILTRFQGRTVRLNDAGNDGGQAVEILGSGSCLEDEGGCQVFFNRFGEGKPEAADSHGIVDVVPGGFSAVRAVSPEGLVAGQVSPMSGDPGAPACSAVYDLRAGKQLWKTCDYVFEYAGSGFSPDESTIVGYHQDADGAGPRSMVVLDARTGEVRMRFEVEGAETRRPAGSIVDTAWEDDAHLVVKTEGSSADGIPSYNLWRVGLDGSVERVLDHDNTSGGEVQPWVFLD</sequence>
<dbReference type="AlphaFoldDB" id="A0A4Q4Z9W8"/>
<evidence type="ECO:0008006" key="5">
    <source>
        <dbReference type="Google" id="ProtNLM"/>
    </source>
</evidence>
<accession>A0A4Q4Z9W8</accession>
<evidence type="ECO:0000313" key="4">
    <source>
        <dbReference type="Proteomes" id="UP000295198"/>
    </source>
</evidence>
<keyword evidence="2" id="KW-0812">Transmembrane</keyword>
<organism evidence="3 4">
    <name type="scientific">Nocardioides guangzhouensis</name>
    <dbReference type="NCBI Taxonomy" id="2497878"/>
    <lineage>
        <taxon>Bacteria</taxon>
        <taxon>Bacillati</taxon>
        <taxon>Actinomycetota</taxon>
        <taxon>Actinomycetes</taxon>
        <taxon>Propionibacteriales</taxon>
        <taxon>Nocardioidaceae</taxon>
        <taxon>Nocardioides</taxon>
    </lineage>
</organism>
<evidence type="ECO:0000256" key="1">
    <source>
        <dbReference type="SAM" id="MobiDB-lite"/>
    </source>
</evidence>